<accession>A0A1Q9F3E6</accession>
<comment type="caution">
    <text evidence="1">The sequence shown here is derived from an EMBL/GenBank/DDBJ whole genome shotgun (WGS) entry which is preliminary data.</text>
</comment>
<proteinExistence type="predicted"/>
<dbReference type="AlphaFoldDB" id="A0A1Q9F3E6"/>
<protein>
    <submittedName>
        <fullName evidence="1">Uncharacterized protein</fullName>
    </submittedName>
</protein>
<name>A0A1Q9F3E6_SYMMI</name>
<gene>
    <name evidence="1" type="ORF">AK812_SmicGene1767</name>
</gene>
<keyword evidence="2" id="KW-1185">Reference proteome</keyword>
<evidence type="ECO:0000313" key="1">
    <source>
        <dbReference type="EMBL" id="OLQ14129.1"/>
    </source>
</evidence>
<reference evidence="1 2" key="1">
    <citation type="submission" date="2016-02" db="EMBL/GenBank/DDBJ databases">
        <title>Genome analysis of coral dinoflagellate symbionts highlights evolutionary adaptations to a symbiotic lifestyle.</title>
        <authorList>
            <person name="Aranda M."/>
            <person name="Li Y."/>
            <person name="Liew Y.J."/>
            <person name="Baumgarten S."/>
            <person name="Simakov O."/>
            <person name="Wilson M."/>
            <person name="Piel J."/>
            <person name="Ashoor H."/>
            <person name="Bougouffa S."/>
            <person name="Bajic V.B."/>
            <person name="Ryu T."/>
            <person name="Ravasi T."/>
            <person name="Bayer T."/>
            <person name="Micklem G."/>
            <person name="Kim H."/>
            <person name="Bhak J."/>
            <person name="Lajeunesse T.C."/>
            <person name="Voolstra C.R."/>
        </authorList>
    </citation>
    <scope>NUCLEOTIDE SEQUENCE [LARGE SCALE GENOMIC DNA]</scope>
    <source>
        <strain evidence="1 2">CCMP2467</strain>
    </source>
</reference>
<dbReference type="EMBL" id="LSRX01000019">
    <property type="protein sequence ID" value="OLQ14129.1"/>
    <property type="molecule type" value="Genomic_DNA"/>
</dbReference>
<dbReference type="Proteomes" id="UP000186817">
    <property type="component" value="Unassembled WGS sequence"/>
</dbReference>
<evidence type="ECO:0000313" key="2">
    <source>
        <dbReference type="Proteomes" id="UP000186817"/>
    </source>
</evidence>
<dbReference type="PROSITE" id="PS51257">
    <property type="entry name" value="PROKAR_LIPOPROTEIN"/>
    <property type="match status" value="1"/>
</dbReference>
<dbReference type="OrthoDB" id="10324243at2759"/>
<organism evidence="1 2">
    <name type="scientific">Symbiodinium microadriaticum</name>
    <name type="common">Dinoflagellate</name>
    <name type="synonym">Zooxanthella microadriatica</name>
    <dbReference type="NCBI Taxonomy" id="2951"/>
    <lineage>
        <taxon>Eukaryota</taxon>
        <taxon>Sar</taxon>
        <taxon>Alveolata</taxon>
        <taxon>Dinophyceae</taxon>
        <taxon>Suessiales</taxon>
        <taxon>Symbiodiniaceae</taxon>
        <taxon>Symbiodinium</taxon>
    </lineage>
</organism>
<sequence>MGKAKRRLGFGIPGAGWADVDLLHLYVVPPLASSCPEMQTSSHFVFVRPAPVGARLAFDQWLVDVLAWLMNKMTSWKTPAYFCSVLELKVLGLRVLSRHASGSSHSLTYTASSRGWRAAILEECHDCAGLHLSKLWGVAKTPAAWRGHCWTGRGAAQQAVVDDVVARLTLGRPLPSPGLLAKDCDLEAACARALDITSDVRIPVLFHAYDPVFLASSRGEANRVLSIVRSWASKYKATLHLAKHKTTAMVLPASAHSARAQVLPLRYLPVGQYMPSPISWAHSHKWLGISWDDNADFAVHARRTCGMCSGTVQALCSLLRSGHIPLAVACIIFDTKVEAALRFGRWLWGTHSEAVSVLSDAYASWARLLLGSSRWRSAEVCRAELGWKLCAPARVVVEVASVRHSLWVQNQDTLAGACFSAAHLLDSANWAKTSLNLLDDWTVLDWPVWSTCRRSHGKYSAYVRDVVYQVSLARWKTQVAKHVMPLKYLSIAQEPSAQVQDAFRLQLSWGTLVGHRDLLLLRCGFIMLGHVDFKPSRASVRHCIFCNKRYTGIYSHVVGRCEQVPCRRPCNNLEDLAVLPGDPRFTDIVAFARAVCKGARQFWRQHGHPAEA</sequence>